<dbReference type="PANTHER" id="PTHR30126">
    <property type="entry name" value="HTH-TYPE TRANSCRIPTIONAL REGULATOR"/>
    <property type="match status" value="1"/>
</dbReference>
<dbReference type="SUPFAM" id="SSF46785">
    <property type="entry name" value="Winged helix' DNA-binding domain"/>
    <property type="match status" value="1"/>
</dbReference>
<sequence length="339" mass="37753">MFDNLNYYRVFYTVANTGNISKAADMLFISQPAISKAISKLEDGLHVKLFLRSSKGVTLTDEGQVLYNHIEKAFSNISQGEDEIRHIHELGIGQLKIGVSTSLCKHILLDKLQTFILENPHIKVIIDCHSTVNTLKLLNDGRIDIGLICKTDIPAGFEYQDVSTIHDIFVVNETYLSNLLLREQEEFAQEPTNPWLFAGNLTGIMGNLDEDVPALSPIAPVSAADKSGLATKDILEKSNLMLLEKNNITRTHIDDYLESEGIHPQQILEVNNMDLLIDFAAIGMGVASVVREFATDYLASGQILELPISHPVAERTVGFVYPKSREKSEVLRKFLGMWG</sequence>
<keyword evidence="4" id="KW-0804">Transcription</keyword>
<evidence type="ECO:0000313" key="6">
    <source>
        <dbReference type="EMBL" id="QNM00741.1"/>
    </source>
</evidence>
<dbReference type="Gene3D" id="3.40.190.10">
    <property type="entry name" value="Periplasmic binding protein-like II"/>
    <property type="match status" value="1"/>
</dbReference>
<dbReference type="KEGG" id="wcp:H9Q76_05565"/>
<dbReference type="Gene3D" id="3.40.190.290">
    <property type="match status" value="1"/>
</dbReference>
<dbReference type="Proteomes" id="UP000515819">
    <property type="component" value="Chromosome"/>
</dbReference>
<accession>A0A7G9FQA9</accession>
<dbReference type="SUPFAM" id="SSF53850">
    <property type="entry name" value="Periplasmic binding protein-like II"/>
    <property type="match status" value="1"/>
</dbReference>
<evidence type="ECO:0000256" key="3">
    <source>
        <dbReference type="ARBA" id="ARBA00023125"/>
    </source>
</evidence>
<dbReference type="GO" id="GO:0000976">
    <property type="term" value="F:transcription cis-regulatory region binding"/>
    <property type="evidence" value="ECO:0007669"/>
    <property type="project" value="TreeGrafter"/>
</dbReference>
<reference evidence="6 7" key="1">
    <citation type="submission" date="2020-08" db="EMBL/GenBank/DDBJ databases">
        <authorList>
            <person name="Liu C."/>
            <person name="Sun Q."/>
        </authorList>
    </citation>
    <scope>NUCLEOTIDE SEQUENCE [LARGE SCALE GENOMIC DNA]</scope>
    <source>
        <strain evidence="6 7">NSJ-4</strain>
    </source>
</reference>
<dbReference type="FunFam" id="1.10.10.10:FF:000001">
    <property type="entry name" value="LysR family transcriptional regulator"/>
    <property type="match status" value="1"/>
</dbReference>
<protein>
    <submittedName>
        <fullName evidence="6">LysR family transcriptional regulator</fullName>
    </submittedName>
</protein>
<evidence type="ECO:0000256" key="4">
    <source>
        <dbReference type="ARBA" id="ARBA00023163"/>
    </source>
</evidence>
<keyword evidence="7" id="KW-1185">Reference proteome</keyword>
<dbReference type="InterPro" id="IPR005119">
    <property type="entry name" value="LysR_subst-bd"/>
</dbReference>
<keyword evidence="3" id="KW-0238">DNA-binding</keyword>
<evidence type="ECO:0000313" key="7">
    <source>
        <dbReference type="Proteomes" id="UP000515819"/>
    </source>
</evidence>
<dbReference type="Pfam" id="PF00126">
    <property type="entry name" value="HTH_1"/>
    <property type="match status" value="1"/>
</dbReference>
<dbReference type="PANTHER" id="PTHR30126:SF64">
    <property type="entry name" value="HTH-TYPE TRANSCRIPTIONAL REGULATOR CITR"/>
    <property type="match status" value="1"/>
</dbReference>
<evidence type="ECO:0000256" key="2">
    <source>
        <dbReference type="ARBA" id="ARBA00023015"/>
    </source>
</evidence>
<feature type="domain" description="HTH lysR-type" evidence="5">
    <location>
        <begin position="3"/>
        <end position="60"/>
    </location>
</feature>
<dbReference type="PROSITE" id="PS50931">
    <property type="entry name" value="HTH_LYSR"/>
    <property type="match status" value="1"/>
</dbReference>
<evidence type="ECO:0000256" key="1">
    <source>
        <dbReference type="ARBA" id="ARBA00009437"/>
    </source>
</evidence>
<dbReference type="InterPro" id="IPR000847">
    <property type="entry name" value="LysR_HTH_N"/>
</dbReference>
<dbReference type="Pfam" id="PF03466">
    <property type="entry name" value="LysR_substrate"/>
    <property type="match status" value="2"/>
</dbReference>
<comment type="similarity">
    <text evidence="1">Belongs to the LysR transcriptional regulatory family.</text>
</comment>
<dbReference type="Gene3D" id="1.10.10.10">
    <property type="entry name" value="Winged helix-like DNA-binding domain superfamily/Winged helix DNA-binding domain"/>
    <property type="match status" value="1"/>
</dbReference>
<dbReference type="RefSeq" id="WP_249321808.1">
    <property type="nucleotide sequence ID" value="NZ_CP060632.1"/>
</dbReference>
<organism evidence="6 7">
    <name type="scientific">Wujia chipingensis</name>
    <dbReference type="NCBI Taxonomy" id="2763670"/>
    <lineage>
        <taxon>Bacteria</taxon>
        <taxon>Bacillati</taxon>
        <taxon>Bacillota</taxon>
        <taxon>Clostridia</taxon>
        <taxon>Lachnospirales</taxon>
        <taxon>Lachnospiraceae</taxon>
        <taxon>Wujia</taxon>
    </lineage>
</organism>
<dbReference type="AlphaFoldDB" id="A0A7G9FQA9"/>
<name>A0A7G9FQA9_9FIRM</name>
<gene>
    <name evidence="6" type="ORF">H9Q76_05565</name>
</gene>
<evidence type="ECO:0000259" key="5">
    <source>
        <dbReference type="PROSITE" id="PS50931"/>
    </source>
</evidence>
<dbReference type="PRINTS" id="PR00039">
    <property type="entry name" value="HTHLYSR"/>
</dbReference>
<dbReference type="EMBL" id="CP060632">
    <property type="protein sequence ID" value="QNM00741.1"/>
    <property type="molecule type" value="Genomic_DNA"/>
</dbReference>
<proteinExistence type="inferred from homology"/>
<keyword evidence="2" id="KW-0805">Transcription regulation</keyword>
<dbReference type="InterPro" id="IPR036390">
    <property type="entry name" value="WH_DNA-bd_sf"/>
</dbReference>
<dbReference type="GO" id="GO:0003700">
    <property type="term" value="F:DNA-binding transcription factor activity"/>
    <property type="evidence" value="ECO:0007669"/>
    <property type="project" value="InterPro"/>
</dbReference>
<dbReference type="CDD" id="cd05466">
    <property type="entry name" value="PBP2_LTTR_substrate"/>
    <property type="match status" value="1"/>
</dbReference>
<dbReference type="InterPro" id="IPR036388">
    <property type="entry name" value="WH-like_DNA-bd_sf"/>
</dbReference>